<dbReference type="PANTHER" id="PTHR46211">
    <property type="entry name" value="GLYCEROPHOSPHORYL DIESTER PHOSPHODIESTERASE"/>
    <property type="match status" value="1"/>
</dbReference>
<comment type="caution">
    <text evidence="2">The sequence shown here is derived from an EMBL/GenBank/DDBJ whole genome shotgun (WGS) entry which is preliminary data.</text>
</comment>
<organism evidence="2 3">
    <name type="scientific">Oceanobacillus neutriphilus</name>
    <dbReference type="NCBI Taxonomy" id="531815"/>
    <lineage>
        <taxon>Bacteria</taxon>
        <taxon>Bacillati</taxon>
        <taxon>Bacillota</taxon>
        <taxon>Bacilli</taxon>
        <taxon>Bacillales</taxon>
        <taxon>Bacillaceae</taxon>
        <taxon>Oceanobacillus</taxon>
    </lineage>
</organism>
<dbReference type="Proteomes" id="UP000641206">
    <property type="component" value="Unassembled WGS sequence"/>
</dbReference>
<proteinExistence type="predicted"/>
<sequence>MKKSIFLLISIIIILVLLIFFAFKFSEADADDKSNLLDSDSFIYIAHRGASGQAPEHTMTSYQQAKELGADYIEIDLQMTKDKQLIAMHDDTVNRTTDGSGAVNEMTLDEIKELDAGSWFNEENPDYIKEEYIGASVPSLREIFEEFGDEVNYYIETKEPEDTEKMEEALYSLLKEYNLIGGSVDSSKVVIQSYSAGSLLKMKDLDDSIPLIQLQRKEQIEEMDSLEKFEEIGEYAIGLGPNFSSIDIAYVQNAETAGLLIHPYTPNEPVEISGLKSWGVNGVFTNFAESYVEAMKTEIP</sequence>
<dbReference type="CDD" id="cd08601">
    <property type="entry name" value="GDPD_SaGlpQ_like"/>
    <property type="match status" value="1"/>
</dbReference>
<dbReference type="RefSeq" id="WP_229720411.1">
    <property type="nucleotide sequence ID" value="NZ_BMLW01000031.1"/>
</dbReference>
<dbReference type="InterPro" id="IPR030395">
    <property type="entry name" value="GP_PDE_dom"/>
</dbReference>
<accession>A0ABQ2P3F7</accession>
<reference evidence="3" key="1">
    <citation type="journal article" date="2019" name="Int. J. Syst. Evol. Microbiol.">
        <title>The Global Catalogue of Microorganisms (GCM) 10K type strain sequencing project: providing services to taxonomists for standard genome sequencing and annotation.</title>
        <authorList>
            <consortium name="The Broad Institute Genomics Platform"/>
            <consortium name="The Broad Institute Genome Sequencing Center for Infectious Disease"/>
            <person name="Wu L."/>
            <person name="Ma J."/>
        </authorList>
    </citation>
    <scope>NUCLEOTIDE SEQUENCE [LARGE SCALE GENOMIC DNA]</scope>
    <source>
        <strain evidence="3">CGMCC 1.7693</strain>
    </source>
</reference>
<name>A0ABQ2P3F7_9BACI</name>
<dbReference type="EMBL" id="BMLW01000031">
    <property type="protein sequence ID" value="GGP17327.1"/>
    <property type="molecule type" value="Genomic_DNA"/>
</dbReference>
<keyword evidence="3" id="KW-1185">Reference proteome</keyword>
<evidence type="ECO:0000313" key="2">
    <source>
        <dbReference type="EMBL" id="GGP17327.1"/>
    </source>
</evidence>
<dbReference type="SUPFAM" id="SSF51695">
    <property type="entry name" value="PLC-like phosphodiesterases"/>
    <property type="match status" value="1"/>
</dbReference>
<dbReference type="PANTHER" id="PTHR46211:SF7">
    <property type="entry name" value="GLYCEROPHOSPHODIESTER PHOSPHODIESTERASE"/>
    <property type="match status" value="1"/>
</dbReference>
<gene>
    <name evidence="2" type="ORF">GCM10011346_52710</name>
</gene>
<protein>
    <submittedName>
        <fullName evidence="2">Glycerophosphoryl diester phosphodiesterase</fullName>
    </submittedName>
</protein>
<dbReference type="Gene3D" id="3.20.20.190">
    <property type="entry name" value="Phosphatidylinositol (PI) phosphodiesterase"/>
    <property type="match status" value="1"/>
</dbReference>
<feature type="domain" description="GP-PDE" evidence="1">
    <location>
        <begin position="42"/>
        <end position="295"/>
    </location>
</feature>
<evidence type="ECO:0000259" key="1">
    <source>
        <dbReference type="PROSITE" id="PS51704"/>
    </source>
</evidence>
<dbReference type="Pfam" id="PF03009">
    <property type="entry name" value="GDPD"/>
    <property type="match status" value="1"/>
</dbReference>
<dbReference type="PROSITE" id="PS51704">
    <property type="entry name" value="GP_PDE"/>
    <property type="match status" value="1"/>
</dbReference>
<evidence type="ECO:0000313" key="3">
    <source>
        <dbReference type="Proteomes" id="UP000641206"/>
    </source>
</evidence>
<dbReference type="InterPro" id="IPR017946">
    <property type="entry name" value="PLC-like_Pdiesterase_TIM-brl"/>
</dbReference>